<keyword evidence="2" id="KW-1185">Reference proteome</keyword>
<reference evidence="1 2" key="1">
    <citation type="journal article" date="2012" name="J. Bacteriol.">
        <title>Genome Sequence of Extracellular-Protease-Producing Alishewanella jeotgali Isolated from Traditional Korean Fermented Seafood.</title>
        <authorList>
            <person name="Jung J."/>
            <person name="Chun J."/>
            <person name="Park W."/>
        </authorList>
    </citation>
    <scope>NUCLEOTIDE SEQUENCE [LARGE SCALE GENOMIC DNA]</scope>
    <source>
        <strain evidence="1 2">KCTC 22429</strain>
    </source>
</reference>
<organism evidence="1 2">
    <name type="scientific">Alishewanella jeotgali KCTC 22429</name>
    <dbReference type="NCBI Taxonomy" id="1129374"/>
    <lineage>
        <taxon>Bacteria</taxon>
        <taxon>Pseudomonadati</taxon>
        <taxon>Pseudomonadota</taxon>
        <taxon>Gammaproteobacteria</taxon>
        <taxon>Alteromonadales</taxon>
        <taxon>Alteromonadaceae</taxon>
        <taxon>Alishewanella</taxon>
    </lineage>
</organism>
<evidence type="ECO:0000313" key="2">
    <source>
        <dbReference type="Proteomes" id="UP000012046"/>
    </source>
</evidence>
<comment type="caution">
    <text evidence="1">The sequence shown here is derived from an EMBL/GenBank/DDBJ whole genome shotgun (WGS) entry which is preliminary data.</text>
</comment>
<gene>
    <name evidence="1" type="ORF">AJE_13611</name>
</gene>
<dbReference type="STRING" id="1129374.AJE_13611"/>
<dbReference type="RefSeq" id="WP_008951337.1">
    <property type="nucleotide sequence ID" value="NZ_AHTH01000046.1"/>
</dbReference>
<dbReference type="PATRIC" id="fig|1129374.4.peg.2699"/>
<proteinExistence type="predicted"/>
<protein>
    <submittedName>
        <fullName evidence="1">Uncharacterized protein</fullName>
    </submittedName>
</protein>
<dbReference type="EMBL" id="AHTH01000046">
    <property type="protein sequence ID" value="EHR40078.1"/>
    <property type="molecule type" value="Genomic_DNA"/>
</dbReference>
<dbReference type="eggNOG" id="COG3668">
    <property type="taxonomic scope" value="Bacteria"/>
</dbReference>
<name>H3ZH71_9ALTE</name>
<evidence type="ECO:0000313" key="1">
    <source>
        <dbReference type="EMBL" id="EHR40078.1"/>
    </source>
</evidence>
<sequence>MTSGYTLVASPLFRLSRQRLQAFLTEKYSAELAHQTLASIKEQIATTLPTQPLIAPISERLFKLGLTEYRQWQLDKHNLLFYQVDAKQQPLELLLLMDSRQNVQKLLYELTLLL</sequence>
<dbReference type="Proteomes" id="UP000012046">
    <property type="component" value="Unassembled WGS sequence"/>
</dbReference>
<accession>H3ZH71</accession>
<dbReference type="AlphaFoldDB" id="H3ZH71"/>